<protein>
    <submittedName>
        <fullName evidence="2">Uncharacterized protein</fullName>
    </submittedName>
</protein>
<name>A0A5B7G7C7_PORTR</name>
<sequence>MYSLSSLAADACYEASHKGGTIDVTSVAKFPPLGQVGKLGNVGGRLEGGKIKMEGEDKAGGKKEEEEVKE</sequence>
<dbReference type="EMBL" id="VSRR010011599">
    <property type="protein sequence ID" value="MPC53406.1"/>
    <property type="molecule type" value="Genomic_DNA"/>
</dbReference>
<proteinExistence type="predicted"/>
<gene>
    <name evidence="2" type="ORF">E2C01_047296</name>
</gene>
<keyword evidence="3" id="KW-1185">Reference proteome</keyword>
<evidence type="ECO:0000313" key="2">
    <source>
        <dbReference type="EMBL" id="MPC53406.1"/>
    </source>
</evidence>
<dbReference type="AlphaFoldDB" id="A0A5B7G7C7"/>
<reference evidence="2 3" key="1">
    <citation type="submission" date="2019-05" db="EMBL/GenBank/DDBJ databases">
        <title>Another draft genome of Portunus trituberculatus and its Hox gene families provides insights of decapod evolution.</title>
        <authorList>
            <person name="Jeong J.-H."/>
            <person name="Song I."/>
            <person name="Kim S."/>
            <person name="Choi T."/>
            <person name="Kim D."/>
            <person name="Ryu S."/>
            <person name="Kim W."/>
        </authorList>
    </citation>
    <scope>NUCLEOTIDE SEQUENCE [LARGE SCALE GENOMIC DNA]</scope>
    <source>
        <tissue evidence="2">Muscle</tissue>
    </source>
</reference>
<evidence type="ECO:0000313" key="3">
    <source>
        <dbReference type="Proteomes" id="UP000324222"/>
    </source>
</evidence>
<dbReference type="Proteomes" id="UP000324222">
    <property type="component" value="Unassembled WGS sequence"/>
</dbReference>
<feature type="region of interest" description="Disordered" evidence="1">
    <location>
        <begin position="34"/>
        <end position="70"/>
    </location>
</feature>
<feature type="compositionally biased region" description="Basic and acidic residues" evidence="1">
    <location>
        <begin position="47"/>
        <end position="70"/>
    </location>
</feature>
<accession>A0A5B7G7C7</accession>
<organism evidence="2 3">
    <name type="scientific">Portunus trituberculatus</name>
    <name type="common">Swimming crab</name>
    <name type="synonym">Neptunus trituberculatus</name>
    <dbReference type="NCBI Taxonomy" id="210409"/>
    <lineage>
        <taxon>Eukaryota</taxon>
        <taxon>Metazoa</taxon>
        <taxon>Ecdysozoa</taxon>
        <taxon>Arthropoda</taxon>
        <taxon>Crustacea</taxon>
        <taxon>Multicrustacea</taxon>
        <taxon>Malacostraca</taxon>
        <taxon>Eumalacostraca</taxon>
        <taxon>Eucarida</taxon>
        <taxon>Decapoda</taxon>
        <taxon>Pleocyemata</taxon>
        <taxon>Brachyura</taxon>
        <taxon>Eubrachyura</taxon>
        <taxon>Portunoidea</taxon>
        <taxon>Portunidae</taxon>
        <taxon>Portuninae</taxon>
        <taxon>Portunus</taxon>
    </lineage>
</organism>
<evidence type="ECO:0000256" key="1">
    <source>
        <dbReference type="SAM" id="MobiDB-lite"/>
    </source>
</evidence>
<comment type="caution">
    <text evidence="2">The sequence shown here is derived from an EMBL/GenBank/DDBJ whole genome shotgun (WGS) entry which is preliminary data.</text>
</comment>